<dbReference type="STRING" id="1344416.A0A139ATC6"/>
<keyword evidence="1" id="KW-0175">Coiled coil</keyword>
<feature type="compositionally biased region" description="Low complexity" evidence="2">
    <location>
        <begin position="373"/>
        <end position="393"/>
    </location>
</feature>
<dbReference type="Gene3D" id="1.20.5.170">
    <property type="match status" value="1"/>
</dbReference>
<evidence type="ECO:0000256" key="1">
    <source>
        <dbReference type="SAM" id="Coils"/>
    </source>
</evidence>
<dbReference type="InterPro" id="IPR004827">
    <property type="entry name" value="bZIP"/>
</dbReference>
<evidence type="ECO:0000259" key="3">
    <source>
        <dbReference type="PROSITE" id="PS50217"/>
    </source>
</evidence>
<dbReference type="InterPro" id="IPR046347">
    <property type="entry name" value="bZIP_sf"/>
</dbReference>
<organism evidence="4 5">
    <name type="scientific">Gonapodya prolifera (strain JEL478)</name>
    <name type="common">Monoblepharis prolifera</name>
    <dbReference type="NCBI Taxonomy" id="1344416"/>
    <lineage>
        <taxon>Eukaryota</taxon>
        <taxon>Fungi</taxon>
        <taxon>Fungi incertae sedis</taxon>
        <taxon>Chytridiomycota</taxon>
        <taxon>Chytridiomycota incertae sedis</taxon>
        <taxon>Monoblepharidomycetes</taxon>
        <taxon>Monoblepharidales</taxon>
        <taxon>Gonapodyaceae</taxon>
        <taxon>Gonapodya</taxon>
    </lineage>
</organism>
<reference evidence="4 5" key="1">
    <citation type="journal article" date="2015" name="Genome Biol. Evol.">
        <title>Phylogenomic analyses indicate that early fungi evolved digesting cell walls of algal ancestors of land plants.</title>
        <authorList>
            <person name="Chang Y."/>
            <person name="Wang S."/>
            <person name="Sekimoto S."/>
            <person name="Aerts A.L."/>
            <person name="Choi C."/>
            <person name="Clum A."/>
            <person name="LaButti K.M."/>
            <person name="Lindquist E.A."/>
            <person name="Yee Ngan C."/>
            <person name="Ohm R.A."/>
            <person name="Salamov A.A."/>
            <person name="Grigoriev I.V."/>
            <person name="Spatafora J.W."/>
            <person name="Berbee M.L."/>
        </authorList>
    </citation>
    <scope>NUCLEOTIDE SEQUENCE [LARGE SCALE GENOMIC DNA]</scope>
    <source>
        <strain evidence="4 5">JEL478</strain>
    </source>
</reference>
<feature type="domain" description="BZIP" evidence="3">
    <location>
        <begin position="491"/>
        <end position="554"/>
    </location>
</feature>
<dbReference type="OrthoDB" id="10677643at2759"/>
<feature type="compositionally biased region" description="Acidic residues" evidence="2">
    <location>
        <begin position="414"/>
        <end position="430"/>
    </location>
</feature>
<dbReference type="SUPFAM" id="SSF57959">
    <property type="entry name" value="Leucine zipper domain"/>
    <property type="match status" value="1"/>
</dbReference>
<protein>
    <recommendedName>
        <fullName evidence="3">BZIP domain-containing protein</fullName>
    </recommendedName>
</protein>
<keyword evidence="5" id="KW-1185">Reference proteome</keyword>
<evidence type="ECO:0000256" key="2">
    <source>
        <dbReference type="SAM" id="MobiDB-lite"/>
    </source>
</evidence>
<proteinExistence type="predicted"/>
<name>A0A139ATC6_GONPJ</name>
<dbReference type="AlphaFoldDB" id="A0A139ATC6"/>
<dbReference type="EMBL" id="KQ965737">
    <property type="protein sequence ID" value="KXS19976.1"/>
    <property type="molecule type" value="Genomic_DNA"/>
</dbReference>
<feature type="region of interest" description="Disordered" evidence="2">
    <location>
        <begin position="41"/>
        <end position="64"/>
    </location>
</feature>
<feature type="compositionally biased region" description="Low complexity" evidence="2">
    <location>
        <begin position="243"/>
        <end position="271"/>
    </location>
</feature>
<feature type="region of interest" description="Disordered" evidence="2">
    <location>
        <begin position="193"/>
        <end position="299"/>
    </location>
</feature>
<evidence type="ECO:0000313" key="5">
    <source>
        <dbReference type="Proteomes" id="UP000070544"/>
    </source>
</evidence>
<accession>A0A139ATC6</accession>
<dbReference type="Proteomes" id="UP000070544">
    <property type="component" value="Unassembled WGS sequence"/>
</dbReference>
<gene>
    <name evidence="4" type="ORF">M427DRAFT_28835</name>
</gene>
<dbReference type="Pfam" id="PF00170">
    <property type="entry name" value="bZIP_1"/>
    <property type="match status" value="1"/>
</dbReference>
<feature type="coiled-coil region" evidence="1">
    <location>
        <begin position="537"/>
        <end position="564"/>
    </location>
</feature>
<dbReference type="GO" id="GO:0003700">
    <property type="term" value="F:DNA-binding transcription factor activity"/>
    <property type="evidence" value="ECO:0007669"/>
    <property type="project" value="InterPro"/>
</dbReference>
<evidence type="ECO:0000313" key="4">
    <source>
        <dbReference type="EMBL" id="KXS19976.1"/>
    </source>
</evidence>
<feature type="compositionally biased region" description="Low complexity" evidence="2">
    <location>
        <begin position="207"/>
        <end position="223"/>
    </location>
</feature>
<dbReference type="CDD" id="cd14686">
    <property type="entry name" value="bZIP"/>
    <property type="match status" value="1"/>
</dbReference>
<sequence>MDSFHLDAYLDVSALDLNSIDINGSDLTTLGGDSFLAHGSSGNDPHAIGSASDDDTTSPNAGANADFMKWSNDVDVDPLPDFLDFPILDVDVDGSDHMNMHMNMGMGMDMNMGMNMHGHGAHDIAIDLMDADESEWHSTAHAQSQSQGQQIQATVVSLNDLLPSTHAHLSSSLSPSLSPALLPSPASITNAYSGHAAADPYSPPSPSESGDSTSSSSNGSSDTLVDDPPYAPPSKAGATIRTTNISAMSSSPTSTFTSISASGSASSTNSSKRQRTNRATTSKPAAKPSPSSTHPRLPLPASIPLSIPVSIPLPASLAQLTSSSPFTITIAPPTLNPANLPRTLVQGSDLAAETMRIIQGPEKKKPGRKKKASPTSSSATATGAPAAGASLTAVPNTPNTANRKRKSPPSAASDAEDDDADNSGAEDFDFESVSGSAHIKSEPRESTPLSSSGASSEAPFIPPARLDPSLLHNPNFDRRLLDLDPATLPPADRKILRLLKNRASATLSRARRREKLAGLEQASVKLVEENVALKQCVRGLEDEVRRCRAEVERVTRENARLRGALGARPGGADAVAQAIQGAGVGRKRGAGATGADAQVNKAAVLFAVTLLGVAFLWGGLGEVARMSWGGGAGHGSHHLAQVVSTSPVLFKDSNSPVAPSPARILELDPAVIELGPAPSSGEPLGKVDDTIPVTSPPVVVDVGDPPAACPASGSSGGSGSGSGGHISYRNITDMFARCEKASGDVLIKMEVDADVDGKAVMVAGADERILPLPTTPPTQLRLSTQPPFHLAPDAFLFADSVTTLTPLASPGPFPPVRPEHGGRPRMQLVAPAAEMGGKGVVGAGVGAAPGVGKKFVVIDFEVLGARVVGV</sequence>
<dbReference type="SMART" id="SM00338">
    <property type="entry name" value="BRLZ"/>
    <property type="match status" value="1"/>
</dbReference>
<feature type="compositionally biased region" description="Low complexity" evidence="2">
    <location>
        <begin position="279"/>
        <end position="299"/>
    </location>
</feature>
<feature type="region of interest" description="Disordered" evidence="2">
    <location>
        <begin position="357"/>
        <end position="466"/>
    </location>
</feature>
<dbReference type="PROSITE" id="PS50217">
    <property type="entry name" value="BZIP"/>
    <property type="match status" value="1"/>
</dbReference>